<evidence type="ECO:0000313" key="2">
    <source>
        <dbReference type="Proteomes" id="UP000027153"/>
    </source>
</evidence>
<keyword evidence="2" id="KW-1185">Reference proteome</keyword>
<gene>
    <name evidence="1" type="ORF">ANME2D_02964</name>
</gene>
<dbReference type="AlphaFoldDB" id="A0A062V0R9"/>
<accession>A0A062V0R9</accession>
<reference evidence="1 2" key="1">
    <citation type="journal article" date="2013" name="Nature">
        <title>Anaerobic oxidation of methane coupled to nitrate reduction in a novel archaeal lineage.</title>
        <authorList>
            <person name="Haroon M.F."/>
            <person name="Hu S."/>
            <person name="Shi Y."/>
            <person name="Imelfort M."/>
            <person name="Keller J."/>
            <person name="Hugenholtz P."/>
            <person name="Yuan Z."/>
            <person name="Tyson G.W."/>
        </authorList>
    </citation>
    <scope>NUCLEOTIDE SEQUENCE [LARGE SCALE GENOMIC DNA]</scope>
    <source>
        <strain evidence="1 2">ANME-2d</strain>
    </source>
</reference>
<comment type="caution">
    <text evidence="1">The sequence shown here is derived from an EMBL/GenBank/DDBJ whole genome shotgun (WGS) entry which is preliminary data.</text>
</comment>
<proteinExistence type="predicted"/>
<dbReference type="Proteomes" id="UP000027153">
    <property type="component" value="Unassembled WGS sequence"/>
</dbReference>
<evidence type="ECO:0000313" key="1">
    <source>
        <dbReference type="EMBL" id="KCZ70937.1"/>
    </source>
</evidence>
<name>A0A062V0R9_9EURY</name>
<organism evidence="1 2">
    <name type="scientific">Candidatus Methanoperedens nitratireducens</name>
    <dbReference type="NCBI Taxonomy" id="1392998"/>
    <lineage>
        <taxon>Archaea</taxon>
        <taxon>Methanobacteriati</taxon>
        <taxon>Methanobacteriota</taxon>
        <taxon>Stenosarchaea group</taxon>
        <taxon>Methanomicrobia</taxon>
        <taxon>Methanosarcinales</taxon>
        <taxon>ANME-2 cluster</taxon>
        <taxon>Candidatus Methanoperedentaceae</taxon>
        <taxon>Candidatus Methanoperedens</taxon>
    </lineage>
</organism>
<protein>
    <submittedName>
        <fullName evidence="1">Uncharacterized protein</fullName>
    </submittedName>
</protein>
<dbReference type="RefSeq" id="WP_048092969.1">
    <property type="nucleotide sequence ID" value="NZ_JMIY01000007.1"/>
</dbReference>
<sequence length="110" mass="13165">MDAALEQFETRLKLEGESEDILKIVRDLRQEVNNFLKYLGISIKKKDIYNEIYTTCIFFETYLIEMEPKRFQKGYGKLESESEEKAIERFLLNLDTRIQELKKECESKVK</sequence>
<dbReference type="EMBL" id="JMIY01000007">
    <property type="protein sequence ID" value="KCZ70937.1"/>
    <property type="molecule type" value="Genomic_DNA"/>
</dbReference>